<evidence type="ECO:0000313" key="2">
    <source>
        <dbReference type="Proteomes" id="UP001246372"/>
    </source>
</evidence>
<evidence type="ECO:0000313" key="1">
    <source>
        <dbReference type="EMBL" id="MDT8999766.1"/>
    </source>
</evidence>
<accession>A0ABU3PB31</accession>
<reference evidence="1" key="1">
    <citation type="submission" date="2023-09" db="EMBL/GenBank/DDBJ databases">
        <title>Paucibacter sp. APW11 Genome sequencing and assembly.</title>
        <authorList>
            <person name="Kim I."/>
        </authorList>
    </citation>
    <scope>NUCLEOTIDE SEQUENCE</scope>
    <source>
        <strain evidence="1">APW11</strain>
    </source>
</reference>
<comment type="caution">
    <text evidence="1">The sequence shown here is derived from an EMBL/GenBank/DDBJ whole genome shotgun (WGS) entry which is preliminary data.</text>
</comment>
<sequence length="82" mass="8511">MHNNSLQAGFLNSLMSAGANLELNYGDLAPHAAERMAAALALAKHAREIERQLKFNGISASTVGLKALAEAGGGFVTFGLVN</sequence>
<organism evidence="1 2">
    <name type="scientific">Roseateles aquae</name>
    <dbReference type="NCBI Taxonomy" id="3077235"/>
    <lineage>
        <taxon>Bacteria</taxon>
        <taxon>Pseudomonadati</taxon>
        <taxon>Pseudomonadota</taxon>
        <taxon>Betaproteobacteria</taxon>
        <taxon>Burkholderiales</taxon>
        <taxon>Sphaerotilaceae</taxon>
        <taxon>Roseateles</taxon>
    </lineage>
</organism>
<protein>
    <submittedName>
        <fullName evidence="1">Uncharacterized protein</fullName>
    </submittedName>
</protein>
<keyword evidence="2" id="KW-1185">Reference proteome</keyword>
<name>A0ABU3PB31_9BURK</name>
<gene>
    <name evidence="1" type="ORF">RQP53_10850</name>
</gene>
<dbReference type="RefSeq" id="WP_315650322.1">
    <property type="nucleotide sequence ID" value="NZ_JAVXZY010000003.1"/>
</dbReference>
<dbReference type="Proteomes" id="UP001246372">
    <property type="component" value="Unassembled WGS sequence"/>
</dbReference>
<proteinExistence type="predicted"/>
<dbReference type="EMBL" id="JAVXZY010000003">
    <property type="protein sequence ID" value="MDT8999766.1"/>
    <property type="molecule type" value="Genomic_DNA"/>
</dbReference>